<dbReference type="InterPro" id="IPR030678">
    <property type="entry name" value="Peptide/Ni-bd"/>
</dbReference>
<dbReference type="AlphaFoldDB" id="A0A2T2WFT1"/>
<evidence type="ECO:0000256" key="4">
    <source>
        <dbReference type="ARBA" id="ARBA00022729"/>
    </source>
</evidence>
<dbReference type="PIRSF" id="PIRSF002741">
    <property type="entry name" value="MppA"/>
    <property type="match status" value="1"/>
</dbReference>
<dbReference type="InterPro" id="IPR039424">
    <property type="entry name" value="SBP_5"/>
</dbReference>
<dbReference type="EMBL" id="PXYV01000042">
    <property type="protein sequence ID" value="PSR21105.1"/>
    <property type="molecule type" value="Genomic_DNA"/>
</dbReference>
<dbReference type="GO" id="GO:0030313">
    <property type="term" value="C:cell envelope"/>
    <property type="evidence" value="ECO:0007669"/>
    <property type="project" value="UniProtKB-SubCell"/>
</dbReference>
<protein>
    <submittedName>
        <fullName evidence="6">ABC transporter substrate-binding protein</fullName>
    </submittedName>
</protein>
<accession>A0A2T2WFT1</accession>
<dbReference type="Gene3D" id="3.40.190.10">
    <property type="entry name" value="Periplasmic binding protein-like II"/>
    <property type="match status" value="1"/>
</dbReference>
<dbReference type="InterPro" id="IPR000914">
    <property type="entry name" value="SBP_5_dom"/>
</dbReference>
<reference evidence="6 7" key="1">
    <citation type="journal article" date="2014" name="BMC Genomics">
        <title>Comparison of environmental and isolate Sulfobacillus genomes reveals diverse carbon, sulfur, nitrogen, and hydrogen metabolisms.</title>
        <authorList>
            <person name="Justice N.B."/>
            <person name="Norman A."/>
            <person name="Brown C.T."/>
            <person name="Singh A."/>
            <person name="Thomas B.C."/>
            <person name="Banfield J.F."/>
        </authorList>
    </citation>
    <scope>NUCLEOTIDE SEQUENCE [LARGE SCALE GENOMIC DNA]</scope>
    <source>
        <strain evidence="6">AMDSBA3</strain>
    </source>
</reference>
<comment type="subcellular location">
    <subcellularLocation>
        <location evidence="1">Cell envelope</location>
    </subcellularLocation>
</comment>
<proteinExistence type="inferred from homology"/>
<evidence type="ECO:0000256" key="2">
    <source>
        <dbReference type="ARBA" id="ARBA00005695"/>
    </source>
</evidence>
<evidence type="ECO:0000256" key="1">
    <source>
        <dbReference type="ARBA" id="ARBA00004196"/>
    </source>
</evidence>
<evidence type="ECO:0000256" key="3">
    <source>
        <dbReference type="ARBA" id="ARBA00022448"/>
    </source>
</evidence>
<keyword evidence="4" id="KW-0732">Signal</keyword>
<dbReference type="GO" id="GO:0042597">
    <property type="term" value="C:periplasmic space"/>
    <property type="evidence" value="ECO:0007669"/>
    <property type="project" value="UniProtKB-ARBA"/>
</dbReference>
<dbReference type="SUPFAM" id="SSF53850">
    <property type="entry name" value="Periplasmic binding protein-like II"/>
    <property type="match status" value="1"/>
</dbReference>
<dbReference type="GO" id="GO:1904680">
    <property type="term" value="F:peptide transmembrane transporter activity"/>
    <property type="evidence" value="ECO:0007669"/>
    <property type="project" value="TreeGrafter"/>
</dbReference>
<gene>
    <name evidence="6" type="ORF">C7B45_12125</name>
</gene>
<evidence type="ECO:0000313" key="6">
    <source>
        <dbReference type="EMBL" id="PSR21105.1"/>
    </source>
</evidence>
<feature type="domain" description="Solute-binding protein family 5" evidence="5">
    <location>
        <begin position="93"/>
        <end position="477"/>
    </location>
</feature>
<dbReference type="GO" id="GO:0043190">
    <property type="term" value="C:ATP-binding cassette (ABC) transporter complex"/>
    <property type="evidence" value="ECO:0007669"/>
    <property type="project" value="InterPro"/>
</dbReference>
<comment type="similarity">
    <text evidence="2">Belongs to the bacterial solute-binding protein 5 family.</text>
</comment>
<dbReference type="PANTHER" id="PTHR30290">
    <property type="entry name" value="PERIPLASMIC BINDING COMPONENT OF ABC TRANSPORTER"/>
    <property type="match status" value="1"/>
</dbReference>
<evidence type="ECO:0000259" key="5">
    <source>
        <dbReference type="Pfam" id="PF00496"/>
    </source>
</evidence>
<sequence length="579" mass="63730">MKTRQWLAVVGVGALTTLTVAGWGTSPLAKTSSATASGKIIVMALEPLVAPNWFFPVFSSTAYTVTNLQATALMYKPLLDITKTDAIDYNRSLVSKIQVNKADTEFTLTMNSKYHWSNGKPVSAQDVVFNWDIIKATSQPGAPWGYGGAGIGGVPGDWKSVVALNPHTVVITTTKPVNPVWFIHNGIGQLEPVPASVWDKYPKNMARELRFIESVANSPTNPVYRIVDGPYNFYKYEADNYWEWAPNPHYGGKRSTISRFMLKYETSTVSEFAQLRAGTINVGYLSNSLWTSRQELPNDTLDVSYLFGFSSFYLNQNPKAPGGLGPVFAQQYVREALQMGVNQPGIIRGIYHGNGVVSYGPVSSKPDSIFYDPALSKPAYPYNPAKGKRLLESHGWHEVNGVMTRGKVQLKFTVDYISGSQSTTDMMSYIQAGWAKEGIKVTLQAEPLDTVVALGNQSDPTKWNMAGPMDWTYEPDYYPSGGGLFATGAGSNGGGYSSSQANAIIAKIYQPGTSQQTLKNLFAYEEYIHQSNPVLFMPWLAGSYQAIGFLLVHANNVHGTYQTFNPISDLLYPNYWTVQ</sequence>
<dbReference type="Proteomes" id="UP000241848">
    <property type="component" value="Unassembled WGS sequence"/>
</dbReference>
<dbReference type="Pfam" id="PF00496">
    <property type="entry name" value="SBP_bac_5"/>
    <property type="match status" value="1"/>
</dbReference>
<dbReference type="GO" id="GO:0015833">
    <property type="term" value="P:peptide transport"/>
    <property type="evidence" value="ECO:0007669"/>
    <property type="project" value="TreeGrafter"/>
</dbReference>
<dbReference type="Gene3D" id="3.10.105.10">
    <property type="entry name" value="Dipeptide-binding Protein, Domain 3"/>
    <property type="match status" value="1"/>
</dbReference>
<keyword evidence="3" id="KW-0813">Transport</keyword>
<organism evidence="6 7">
    <name type="scientific">Sulfobacillus acidophilus</name>
    <dbReference type="NCBI Taxonomy" id="53633"/>
    <lineage>
        <taxon>Bacteria</taxon>
        <taxon>Bacillati</taxon>
        <taxon>Bacillota</taxon>
        <taxon>Clostridia</taxon>
        <taxon>Eubacteriales</taxon>
        <taxon>Clostridiales Family XVII. Incertae Sedis</taxon>
        <taxon>Sulfobacillus</taxon>
    </lineage>
</organism>
<comment type="caution">
    <text evidence="6">The sequence shown here is derived from an EMBL/GenBank/DDBJ whole genome shotgun (WGS) entry which is preliminary data.</text>
</comment>
<dbReference type="PANTHER" id="PTHR30290:SF10">
    <property type="entry name" value="PERIPLASMIC OLIGOPEPTIDE-BINDING PROTEIN-RELATED"/>
    <property type="match status" value="1"/>
</dbReference>
<evidence type="ECO:0000313" key="7">
    <source>
        <dbReference type="Proteomes" id="UP000241848"/>
    </source>
</evidence>
<name>A0A2T2WFT1_9FIRM</name>